<reference evidence="3" key="1">
    <citation type="journal article" date="2023" name="Mol. Phylogenet. Evol.">
        <title>Genome-scale phylogeny and comparative genomics of the fungal order Sordariales.</title>
        <authorList>
            <person name="Hensen N."/>
            <person name="Bonometti L."/>
            <person name="Westerberg I."/>
            <person name="Brannstrom I.O."/>
            <person name="Guillou S."/>
            <person name="Cros-Aarteil S."/>
            <person name="Calhoun S."/>
            <person name="Haridas S."/>
            <person name="Kuo A."/>
            <person name="Mondo S."/>
            <person name="Pangilinan J."/>
            <person name="Riley R."/>
            <person name="LaButti K."/>
            <person name="Andreopoulos B."/>
            <person name="Lipzen A."/>
            <person name="Chen C."/>
            <person name="Yan M."/>
            <person name="Daum C."/>
            <person name="Ng V."/>
            <person name="Clum A."/>
            <person name="Steindorff A."/>
            <person name="Ohm R.A."/>
            <person name="Martin F."/>
            <person name="Silar P."/>
            <person name="Natvig D.O."/>
            <person name="Lalanne C."/>
            <person name="Gautier V."/>
            <person name="Ament-Velasquez S.L."/>
            <person name="Kruys A."/>
            <person name="Hutchinson M.I."/>
            <person name="Powell A.J."/>
            <person name="Barry K."/>
            <person name="Miller A.N."/>
            <person name="Grigoriev I.V."/>
            <person name="Debuchy R."/>
            <person name="Gladieux P."/>
            <person name="Hiltunen Thoren M."/>
            <person name="Johannesson H."/>
        </authorList>
    </citation>
    <scope>NUCLEOTIDE SEQUENCE</scope>
    <source>
        <strain evidence="3">PSN243</strain>
    </source>
</reference>
<accession>A0AAV9H778</accession>
<reference evidence="3" key="2">
    <citation type="submission" date="2023-05" db="EMBL/GenBank/DDBJ databases">
        <authorList>
            <consortium name="Lawrence Berkeley National Laboratory"/>
            <person name="Steindorff A."/>
            <person name="Hensen N."/>
            <person name="Bonometti L."/>
            <person name="Westerberg I."/>
            <person name="Brannstrom I.O."/>
            <person name="Guillou S."/>
            <person name="Cros-Aarteil S."/>
            <person name="Calhoun S."/>
            <person name="Haridas S."/>
            <person name="Kuo A."/>
            <person name="Mondo S."/>
            <person name="Pangilinan J."/>
            <person name="Riley R."/>
            <person name="Labutti K."/>
            <person name="Andreopoulos B."/>
            <person name="Lipzen A."/>
            <person name="Chen C."/>
            <person name="Yanf M."/>
            <person name="Daum C."/>
            <person name="Ng V."/>
            <person name="Clum A."/>
            <person name="Ohm R."/>
            <person name="Martin F."/>
            <person name="Silar P."/>
            <person name="Natvig D."/>
            <person name="Lalanne C."/>
            <person name="Gautier V."/>
            <person name="Ament-Velasquez S.L."/>
            <person name="Kruys A."/>
            <person name="Hutchinson M.I."/>
            <person name="Powell A.J."/>
            <person name="Barry K."/>
            <person name="Miller A.N."/>
            <person name="Grigoriev I.V."/>
            <person name="Debuchy R."/>
            <person name="Gladieux P."/>
            <person name="Thoren M.H."/>
            <person name="Johannesson H."/>
        </authorList>
    </citation>
    <scope>NUCLEOTIDE SEQUENCE</scope>
    <source>
        <strain evidence="3">PSN243</strain>
    </source>
</reference>
<feature type="domain" description="CN hydrolase" evidence="2">
    <location>
        <begin position="1"/>
        <end position="283"/>
    </location>
</feature>
<dbReference type="Pfam" id="PF00795">
    <property type="entry name" value="CN_hydrolase"/>
    <property type="match status" value="1"/>
</dbReference>
<proteinExistence type="predicted"/>
<evidence type="ECO:0000256" key="1">
    <source>
        <dbReference type="SAM" id="MobiDB-lite"/>
    </source>
</evidence>
<dbReference type="SUPFAM" id="SSF56317">
    <property type="entry name" value="Carbon-nitrogen hydrolase"/>
    <property type="match status" value="1"/>
</dbReference>
<dbReference type="EMBL" id="MU865914">
    <property type="protein sequence ID" value="KAK4455754.1"/>
    <property type="molecule type" value="Genomic_DNA"/>
</dbReference>
<feature type="region of interest" description="Disordered" evidence="1">
    <location>
        <begin position="668"/>
        <end position="695"/>
    </location>
</feature>
<gene>
    <name evidence="3" type="ORF">QBC34DRAFT_74686</name>
</gene>
<dbReference type="CDD" id="cd07566">
    <property type="entry name" value="ScNTA1_like"/>
    <property type="match status" value="1"/>
</dbReference>
<keyword evidence="4" id="KW-1185">Reference proteome</keyword>
<dbReference type="InterPro" id="IPR003010">
    <property type="entry name" value="C-N_Hydrolase"/>
</dbReference>
<dbReference type="GO" id="GO:0030163">
    <property type="term" value="P:protein catabolic process"/>
    <property type="evidence" value="ECO:0007669"/>
    <property type="project" value="TreeGrafter"/>
</dbReference>
<feature type="region of interest" description="Disordered" evidence="1">
    <location>
        <begin position="835"/>
        <end position="915"/>
    </location>
</feature>
<comment type="caution">
    <text evidence="3">The sequence shown here is derived from an EMBL/GenBank/DDBJ whole genome shotgun (WGS) entry which is preliminary data.</text>
</comment>
<dbReference type="PANTHER" id="PTHR11750">
    <property type="entry name" value="PROTEIN N-TERMINAL AMIDASE"/>
    <property type="match status" value="1"/>
</dbReference>
<dbReference type="PANTHER" id="PTHR11750:SF26">
    <property type="entry name" value="PROTEIN N-TERMINAL AMIDASE"/>
    <property type="match status" value="1"/>
</dbReference>
<name>A0AAV9H778_9PEZI</name>
<sequence>MKIACLQFAPQVGDIDNNLNRADAVLNKASAEDLADLDLLVLPELAFSGYNYKSLREISPFLEPPGSGISSLWARTTALRHDCTVVVGYPEKVDVTAKWPASPEYYNSALVVSPDGETIANYRKSFLYYTDETWALEGKDGFFRGRIPGLGRVALGICMDLNPYKFEAPWDAFEFGLHVLDAAANMVILTMAWHTHEDTRLYSRRPQEPDLETLVYWVQRLEPLIAAKREEEVIVIFCNRTGTEDDVMYTGTSAVLGIRRGEVYVYGLLGRGVKELLVVDTSKPPISKLSDAETVEGEETQGQEAACKADAELAEIPDEAAEPIPIRVIAEDQPQQSSALNVEAEILSPLSPVGPFSPTISMAPFSPTSPTDPFSPMSPVGPFSPVAPLDLRWATTPHGMEAVLEEPGSPVRLHMPSRPFSGVPTSIDNAIMGGKLPEVPSFADPLQVPQKHRGLPKLVIPASPWRFNRRSSPFPLNVPGGSTPQVLTGKVAMTPITAFDIDSAWESAGVSARFPQPPNGSWRGSQVARSAIVPLPVQKQEPVRLQSSKSSRSLERKYRTVYSPESPKALVYNKDEKPAVEETEKPVLRVETGEKPTLRVEIPETPEDEERPELQAVWKREELEERWKRPEEEMEPHPNEQLSELAITLSGLGIVDTRPNSTFTLPIAYQPEKPESPCPDRPFSPKSRNVSRNASRASIHGVIDPVLGERAASLSRGSIPISVSPSIFDRAPSVPPPTPSAIGTSIISGIGSGTDLSSGIGIIRPGSRVGHRLGSLPRGPRRRSFDGKNNIRSRSLPSVGFEEPKIIKPRLRSASIVGQPGDGGRRPRSLLRFSISTSSPLKEAPEQSFRRPRSGQQRMTSSEPGPRPRNVSRGRQPGARGTSVERSDSVGLKRSEVSRRRSVQKNRSSSAAGDYETAILPDGSVVSVDPHYVPGENEVIRTVTVAADNPRSSVTGSPRVSPPVLQPKKTRETSRPGWKNPYDITLQPFSTPPLAKALAAGDLVTASSVSPFENSPGPLTPKFMMTTPEPMILLPTSATLPQSGVTLENYGQDAISPSISKVVENEDGLTKKSACNNGVDVVKELSKSSGNALPEEMAKTAVSSW</sequence>
<feature type="region of interest" description="Disordered" evidence="1">
    <location>
        <begin position="768"/>
        <end position="797"/>
    </location>
</feature>
<evidence type="ECO:0000313" key="4">
    <source>
        <dbReference type="Proteomes" id="UP001321760"/>
    </source>
</evidence>
<feature type="compositionally biased region" description="Polar residues" evidence="1">
    <location>
        <begin position="854"/>
        <end position="863"/>
    </location>
</feature>
<feature type="region of interest" description="Disordered" evidence="1">
    <location>
        <begin position="947"/>
        <end position="981"/>
    </location>
</feature>
<protein>
    <recommendedName>
        <fullName evidence="2">CN hydrolase domain-containing protein</fullName>
    </recommendedName>
</protein>
<organism evidence="3 4">
    <name type="scientific">Podospora aff. communis PSN243</name>
    <dbReference type="NCBI Taxonomy" id="3040156"/>
    <lineage>
        <taxon>Eukaryota</taxon>
        <taxon>Fungi</taxon>
        <taxon>Dikarya</taxon>
        <taxon>Ascomycota</taxon>
        <taxon>Pezizomycotina</taxon>
        <taxon>Sordariomycetes</taxon>
        <taxon>Sordariomycetidae</taxon>
        <taxon>Sordariales</taxon>
        <taxon>Podosporaceae</taxon>
        <taxon>Podospora</taxon>
    </lineage>
</organism>
<dbReference type="InterPro" id="IPR039703">
    <property type="entry name" value="Nta1"/>
</dbReference>
<dbReference type="GO" id="GO:0070773">
    <property type="term" value="F:protein-N-terminal glutamine amidohydrolase activity"/>
    <property type="evidence" value="ECO:0007669"/>
    <property type="project" value="InterPro"/>
</dbReference>
<feature type="region of interest" description="Disordered" evidence="1">
    <location>
        <begin position="539"/>
        <end position="559"/>
    </location>
</feature>
<dbReference type="InterPro" id="IPR036526">
    <property type="entry name" value="C-N_Hydrolase_sf"/>
</dbReference>
<evidence type="ECO:0000313" key="3">
    <source>
        <dbReference type="EMBL" id="KAK4455754.1"/>
    </source>
</evidence>
<dbReference type="GO" id="GO:0008418">
    <property type="term" value="F:protein-N-terminal asparagine amidohydrolase activity"/>
    <property type="evidence" value="ECO:0007669"/>
    <property type="project" value="InterPro"/>
</dbReference>
<dbReference type="Proteomes" id="UP001321760">
    <property type="component" value="Unassembled WGS sequence"/>
</dbReference>
<dbReference type="Gene3D" id="3.60.110.10">
    <property type="entry name" value="Carbon-nitrogen hydrolase"/>
    <property type="match status" value="1"/>
</dbReference>
<evidence type="ECO:0000259" key="2">
    <source>
        <dbReference type="PROSITE" id="PS50263"/>
    </source>
</evidence>
<dbReference type="AlphaFoldDB" id="A0AAV9H778"/>
<dbReference type="PROSITE" id="PS50263">
    <property type="entry name" value="CN_HYDROLASE"/>
    <property type="match status" value="1"/>
</dbReference>
<feature type="compositionally biased region" description="Basic and acidic residues" evidence="1">
    <location>
        <begin position="883"/>
        <end position="899"/>
    </location>
</feature>